<feature type="compositionally biased region" description="Acidic residues" evidence="1">
    <location>
        <begin position="526"/>
        <end position="536"/>
    </location>
</feature>
<dbReference type="AlphaFoldDB" id="A0AAN7W788"/>
<dbReference type="EMBL" id="JAVRQU010000013">
    <property type="protein sequence ID" value="KAK5696059.1"/>
    <property type="molecule type" value="Genomic_DNA"/>
</dbReference>
<gene>
    <name evidence="2" type="ORF">LTR97_008479</name>
</gene>
<feature type="compositionally biased region" description="Low complexity" evidence="1">
    <location>
        <begin position="618"/>
        <end position="630"/>
    </location>
</feature>
<feature type="compositionally biased region" description="Pro residues" evidence="1">
    <location>
        <begin position="479"/>
        <end position="488"/>
    </location>
</feature>
<feature type="compositionally biased region" description="Polar residues" evidence="1">
    <location>
        <begin position="544"/>
        <end position="553"/>
    </location>
</feature>
<feature type="region of interest" description="Disordered" evidence="1">
    <location>
        <begin position="62"/>
        <end position="94"/>
    </location>
</feature>
<evidence type="ECO:0000256" key="1">
    <source>
        <dbReference type="SAM" id="MobiDB-lite"/>
    </source>
</evidence>
<feature type="region of interest" description="Disordered" evidence="1">
    <location>
        <begin position="464"/>
        <end position="636"/>
    </location>
</feature>
<accession>A0AAN7W788</accession>
<evidence type="ECO:0000313" key="2">
    <source>
        <dbReference type="EMBL" id="KAK5696059.1"/>
    </source>
</evidence>
<feature type="compositionally biased region" description="Basic and acidic residues" evidence="1">
    <location>
        <begin position="572"/>
        <end position="585"/>
    </location>
</feature>
<name>A0AAN7W788_9PEZI</name>
<organism evidence="2 3">
    <name type="scientific">Elasticomyces elasticus</name>
    <dbReference type="NCBI Taxonomy" id="574655"/>
    <lineage>
        <taxon>Eukaryota</taxon>
        <taxon>Fungi</taxon>
        <taxon>Dikarya</taxon>
        <taxon>Ascomycota</taxon>
        <taxon>Pezizomycotina</taxon>
        <taxon>Dothideomycetes</taxon>
        <taxon>Dothideomycetidae</taxon>
        <taxon>Mycosphaerellales</taxon>
        <taxon>Teratosphaeriaceae</taxon>
        <taxon>Elasticomyces</taxon>
    </lineage>
</organism>
<proteinExistence type="predicted"/>
<protein>
    <submittedName>
        <fullName evidence="2">Uncharacterized protein</fullName>
    </submittedName>
</protein>
<reference evidence="2" key="1">
    <citation type="submission" date="2023-08" db="EMBL/GenBank/DDBJ databases">
        <title>Black Yeasts Isolated from many extreme environments.</title>
        <authorList>
            <person name="Coleine C."/>
            <person name="Stajich J.E."/>
            <person name="Selbmann L."/>
        </authorList>
    </citation>
    <scope>NUCLEOTIDE SEQUENCE</scope>
    <source>
        <strain evidence="2">CCFEE 5810</strain>
    </source>
</reference>
<dbReference type="Proteomes" id="UP001310594">
    <property type="component" value="Unassembled WGS sequence"/>
</dbReference>
<evidence type="ECO:0000313" key="3">
    <source>
        <dbReference type="Proteomes" id="UP001310594"/>
    </source>
</evidence>
<feature type="compositionally biased region" description="Acidic residues" evidence="1">
    <location>
        <begin position="554"/>
        <end position="569"/>
    </location>
</feature>
<sequence>MPTYRSLDVHVTDKQDVPLQEYGVRKNERAHQTSCYVESRSNMPFRITIKPTTLPWPQFDGAEIDDSQAGKEDTLQNTTATRNRAEDTSQEPPARTWACDRLTEMQRLYYKRERFSRILRFTDIIDLNLRQLIAGKAAQVFHYDWADLLLDLAEVGSPAFRELALDCLEDFAVSYYTVPQVRYHLMAILRLDGRQGWEKRSIIYLDERHPQFRQPKGEAKMMHRIVQEVDGTLRECGWYFTEVGIETLMDGLDKMILNNDSSTGEDAAVCAAEDDGLADAFTSLGANGLETGEERVSASQIELTFERVTLGKVKKNAKFGTDKEPEEDTEMTVDASKIPHITARDAGTRRSSTHDVIYFDPLVPGERPFATFRFYYRNEATLRKLGFLQSQEPFTGFKMKLKKAAMSSMAPLSITKPATPRYLFDSKGNMLAEFDVPKSKAVAVKDAVMDGLWVPSNNKLAASSQSPIKGLETLKSPPDSLPDSPPQTPNNAVVPDESDVPRVIDLPEASQSSDKLMTGFRKMENEDVDYEAEEDVLPGVRTPDSLSVENGSANEEDADVGGDGNDEGIGEGVERIKLGKRKEDQAEMSDEEESPASKVKKVRTVRDQEGLQETLQTAEQNDVEQNAAENEVVEEL</sequence>
<comment type="caution">
    <text evidence="2">The sequence shown here is derived from an EMBL/GenBank/DDBJ whole genome shotgun (WGS) entry which is preliminary data.</text>
</comment>